<dbReference type="PANTHER" id="PTHR47473:SF1">
    <property type="entry name" value="METHYLTRANSFERASE DOMAIN-CONTAINING PROTEIN"/>
    <property type="match status" value="1"/>
</dbReference>
<dbReference type="InParanoid" id="A0A0D2VT67"/>
<dbReference type="STRING" id="595528.A0A0D2VT67"/>
<dbReference type="eggNOG" id="ENOG502QQCH">
    <property type="taxonomic scope" value="Eukaryota"/>
</dbReference>
<reference evidence="2" key="1">
    <citation type="submission" date="2011-02" db="EMBL/GenBank/DDBJ databases">
        <title>The Genome Sequence of Capsaspora owczarzaki ATCC 30864.</title>
        <authorList>
            <person name="Russ C."/>
            <person name="Cuomo C."/>
            <person name="Burger G."/>
            <person name="Gray M.W."/>
            <person name="Holland P.W.H."/>
            <person name="King N."/>
            <person name="Lang F.B.F."/>
            <person name="Roger A.J."/>
            <person name="Ruiz-Trillo I."/>
            <person name="Young S.K."/>
            <person name="Zeng Q."/>
            <person name="Gargeya S."/>
            <person name="Alvarado L."/>
            <person name="Berlin A."/>
            <person name="Chapman S.B."/>
            <person name="Chen Z."/>
            <person name="Freedman E."/>
            <person name="Gellesch M."/>
            <person name="Goldberg J."/>
            <person name="Griggs A."/>
            <person name="Gujja S."/>
            <person name="Heilman E."/>
            <person name="Heiman D."/>
            <person name="Howarth C."/>
            <person name="Mehta T."/>
            <person name="Neiman D."/>
            <person name="Pearson M."/>
            <person name="Roberts A."/>
            <person name="Saif S."/>
            <person name="Shea T."/>
            <person name="Shenoy N."/>
            <person name="Sisk P."/>
            <person name="Stolte C."/>
            <person name="Sykes S."/>
            <person name="White J."/>
            <person name="Yandava C."/>
            <person name="Haas B."/>
            <person name="Nusbaum C."/>
            <person name="Birren B."/>
        </authorList>
    </citation>
    <scope>NUCLEOTIDE SEQUENCE</scope>
    <source>
        <strain evidence="2">ATCC 30864</strain>
    </source>
</reference>
<dbReference type="Proteomes" id="UP000008743">
    <property type="component" value="Unassembled WGS sequence"/>
</dbReference>
<dbReference type="AlphaFoldDB" id="A0A0D2VT67"/>
<protein>
    <submittedName>
        <fullName evidence="1">Uncharacterized protein</fullName>
    </submittedName>
</protein>
<dbReference type="OrthoDB" id="10253390at2759"/>
<dbReference type="InterPro" id="IPR021829">
    <property type="entry name" value="DUF3419"/>
</dbReference>
<dbReference type="PANTHER" id="PTHR47473">
    <property type="entry name" value="BTA1P"/>
    <property type="match status" value="1"/>
</dbReference>
<dbReference type="EMBL" id="KE346367">
    <property type="protein sequence ID" value="KJE94422.1"/>
    <property type="molecule type" value="Genomic_DNA"/>
</dbReference>
<accession>A0A0D2VT67</accession>
<name>A0A0D2VT67_CAPO3</name>
<gene>
    <name evidence="1" type="ORF">CAOG_005065</name>
</gene>
<keyword evidence="2" id="KW-1185">Reference proteome</keyword>
<evidence type="ECO:0000313" key="2">
    <source>
        <dbReference type="Proteomes" id="UP000008743"/>
    </source>
</evidence>
<dbReference type="PhylomeDB" id="A0A0D2VT67"/>
<dbReference type="Pfam" id="PF11899">
    <property type="entry name" value="DUF3419"/>
    <property type="match status" value="1"/>
</dbReference>
<organism evidence="1 2">
    <name type="scientific">Capsaspora owczarzaki (strain ATCC 30864)</name>
    <dbReference type="NCBI Taxonomy" id="595528"/>
    <lineage>
        <taxon>Eukaryota</taxon>
        <taxon>Filasterea</taxon>
        <taxon>Capsaspora</taxon>
    </lineage>
</organism>
<proteinExistence type="predicted"/>
<sequence length="394" mass="45100">MVLESEVAKLLDLSVIRYSRVWEDHQLLERSLDIRPDDVVLSITRHAHIQVVLSLFSGDNVLNLLLLEPQKIVAIDMSASQNAVLDLKLAAIHMVPHEAFVKLIGIAPATGQERVDIYKHIRSNMSEYAQKYWDHNLATIESSIVKAGRLEKYFDTFHTDYLEKLVPIPVIEAICNAPTLAEQVALVQQHILSNPEVESKFRWYFGEDMLKRQGRDPAQMRFIKDGDISTYIWNKFRSLLTTQLLKDNPYMHVFLLGEYKGSFETAQPYLRPSNYERMRSLLPRLQVVTGSIEEQLSGESSPGSTPLVFSKANLSDIFEYMSAEAADALFLAFANKFRVGGRLAFWNLFVPRCPSDSLRTYFSAHTELAKQVHSHDRLFFYSQFHVEEITKSSP</sequence>
<evidence type="ECO:0000313" key="1">
    <source>
        <dbReference type="EMBL" id="KJE94422.1"/>
    </source>
</evidence>